<evidence type="ECO:0000256" key="5">
    <source>
        <dbReference type="ARBA" id="ARBA00023054"/>
    </source>
</evidence>
<evidence type="ECO:0000256" key="6">
    <source>
        <dbReference type="ARBA" id="ARBA00023157"/>
    </source>
</evidence>
<evidence type="ECO:0000256" key="7">
    <source>
        <dbReference type="ARBA" id="ARBA00023180"/>
    </source>
</evidence>
<evidence type="ECO:0000256" key="2">
    <source>
        <dbReference type="ARBA" id="ARBA00010069"/>
    </source>
</evidence>
<keyword evidence="3" id="KW-0964">Secreted</keyword>
<keyword evidence="4 10" id="KW-0732">Signal</keyword>
<evidence type="ECO:0000259" key="12">
    <source>
        <dbReference type="SMART" id="SM00035"/>
    </source>
</evidence>
<name>A0AAV2JRN7_KNICA</name>
<evidence type="ECO:0000256" key="9">
    <source>
        <dbReference type="SAM" id="Coils"/>
    </source>
</evidence>
<accession>A0AAV2JRN7</accession>
<sequence>MKLLLSLAVALTTLGVLRSATDVNIISEETLKQLSQAGEKVVEEEMKKAMMGVMQMRDVMMMNQQKHEQLMKSLQRSTDKKKDAEQLSKEVTEKLTEAEQQCKDSLQSEWDECRPCLENACKDFYTSTCRRGYAAFHNKVQNFFSTVSKRFGPQQSGLEAGDILVNQEGPEPTVRRMEESFSLLMTRVSAVVNRSLALVSQMKGRWDQNLLNRFLNHTEDKRALERDMADPFSSGRDSGFLRGVGLDQVLDSFYDFGRSVAQEFGSVVTQVFGDVNEAVEQAKKTGRERIPRFFQNRRLCRDLRRQTSECWRLHTQCEACQGALLSECPSVRELHVELGEVSQLLDTSSLQYEEVLSIVRRHVDETLDWLSNMASEFSWVSWSQRSSNLSLPQNIFRVTLVTPESHEENLPVQDIKVQVSVLNSAPLLLSVPGELQLHEPAFIQYVTQEALDHYKDSVRFEDA</sequence>
<dbReference type="SMART" id="SM00035">
    <property type="entry name" value="CLa"/>
    <property type="match status" value="1"/>
</dbReference>
<proteinExistence type="inferred from homology"/>
<dbReference type="PANTHER" id="PTHR10970:SF2">
    <property type="entry name" value="CLUSTERIN-LIKE PROTEIN 1"/>
    <property type="match status" value="1"/>
</dbReference>
<evidence type="ECO:0000256" key="1">
    <source>
        <dbReference type="ARBA" id="ARBA00004613"/>
    </source>
</evidence>
<evidence type="ECO:0000256" key="4">
    <source>
        <dbReference type="ARBA" id="ARBA00022729"/>
    </source>
</evidence>
<evidence type="ECO:0000313" key="14">
    <source>
        <dbReference type="Proteomes" id="UP001497482"/>
    </source>
</evidence>
<dbReference type="SMART" id="SM00030">
    <property type="entry name" value="CLb"/>
    <property type="match status" value="1"/>
</dbReference>
<dbReference type="GO" id="GO:0005634">
    <property type="term" value="C:nucleus"/>
    <property type="evidence" value="ECO:0007669"/>
    <property type="project" value="TreeGrafter"/>
</dbReference>
<keyword evidence="5 9" id="KW-0175">Coiled coil</keyword>
<dbReference type="InterPro" id="IPR016014">
    <property type="entry name" value="Clusterin_N"/>
</dbReference>
<keyword evidence="14" id="KW-1185">Reference proteome</keyword>
<feature type="coiled-coil region" evidence="9">
    <location>
        <begin position="67"/>
        <end position="101"/>
    </location>
</feature>
<dbReference type="PANTHER" id="PTHR10970">
    <property type="entry name" value="CLUSTERIN"/>
    <property type="match status" value="1"/>
</dbReference>
<dbReference type="InterPro" id="IPR016015">
    <property type="entry name" value="Clusterin_C"/>
</dbReference>
<reference evidence="13 14" key="1">
    <citation type="submission" date="2024-04" db="EMBL/GenBank/DDBJ databases">
        <authorList>
            <person name="Waldvogel A.-M."/>
            <person name="Schoenle A."/>
        </authorList>
    </citation>
    <scope>NUCLEOTIDE SEQUENCE [LARGE SCALE GENOMIC DNA]</scope>
</reference>
<evidence type="ECO:0000256" key="8">
    <source>
        <dbReference type="RuleBase" id="RU000629"/>
    </source>
</evidence>
<gene>
    <name evidence="13" type="ORF">KC01_LOCUS11202</name>
</gene>
<feature type="domain" description="Clusterin N-terminal" evidence="11">
    <location>
        <begin position="22"/>
        <end position="226"/>
    </location>
</feature>
<feature type="signal peptide" evidence="10">
    <location>
        <begin position="1"/>
        <end position="19"/>
    </location>
</feature>
<organism evidence="13 14">
    <name type="scientific">Knipowitschia caucasica</name>
    <name type="common">Caucasian dwarf goby</name>
    <name type="synonym">Pomatoschistus caucasicus</name>
    <dbReference type="NCBI Taxonomy" id="637954"/>
    <lineage>
        <taxon>Eukaryota</taxon>
        <taxon>Metazoa</taxon>
        <taxon>Chordata</taxon>
        <taxon>Craniata</taxon>
        <taxon>Vertebrata</taxon>
        <taxon>Euteleostomi</taxon>
        <taxon>Actinopterygii</taxon>
        <taxon>Neopterygii</taxon>
        <taxon>Teleostei</taxon>
        <taxon>Neoteleostei</taxon>
        <taxon>Acanthomorphata</taxon>
        <taxon>Gobiaria</taxon>
        <taxon>Gobiiformes</taxon>
        <taxon>Gobioidei</taxon>
        <taxon>Gobiidae</taxon>
        <taxon>Gobiinae</taxon>
        <taxon>Knipowitschia</taxon>
    </lineage>
</organism>
<evidence type="ECO:0000256" key="3">
    <source>
        <dbReference type="ARBA" id="ARBA00022525"/>
    </source>
</evidence>
<dbReference type="AlphaFoldDB" id="A0AAV2JRN7"/>
<dbReference type="GO" id="GO:0005615">
    <property type="term" value="C:extracellular space"/>
    <property type="evidence" value="ECO:0007669"/>
    <property type="project" value="TreeGrafter"/>
</dbReference>
<comment type="subcellular location">
    <subcellularLocation>
        <location evidence="1">Secreted</location>
    </subcellularLocation>
</comment>
<dbReference type="EMBL" id="OZ035836">
    <property type="protein sequence ID" value="CAL1580348.1"/>
    <property type="molecule type" value="Genomic_DNA"/>
</dbReference>
<dbReference type="InterPro" id="IPR000753">
    <property type="entry name" value="Clusterin-like"/>
</dbReference>
<keyword evidence="7" id="KW-0325">Glycoprotein</keyword>
<feature type="domain" description="Clusterin C-terminal" evidence="12">
    <location>
        <begin position="252"/>
        <end position="455"/>
    </location>
</feature>
<dbReference type="Pfam" id="PF01093">
    <property type="entry name" value="Clusterin"/>
    <property type="match status" value="1"/>
</dbReference>
<dbReference type="GO" id="GO:0051787">
    <property type="term" value="F:misfolded protein binding"/>
    <property type="evidence" value="ECO:0007669"/>
    <property type="project" value="TreeGrafter"/>
</dbReference>
<protein>
    <recommendedName>
        <fullName evidence="8">Clusterin</fullName>
    </recommendedName>
</protein>
<evidence type="ECO:0000259" key="11">
    <source>
        <dbReference type="SMART" id="SM00030"/>
    </source>
</evidence>
<evidence type="ECO:0000313" key="13">
    <source>
        <dbReference type="EMBL" id="CAL1580348.1"/>
    </source>
</evidence>
<feature type="chain" id="PRO_5043729835" description="Clusterin" evidence="10">
    <location>
        <begin position="20"/>
        <end position="463"/>
    </location>
</feature>
<keyword evidence="6" id="KW-1015">Disulfide bond</keyword>
<comment type="similarity">
    <text evidence="2 8">Belongs to the clusterin family.</text>
</comment>
<dbReference type="Proteomes" id="UP001497482">
    <property type="component" value="Chromosome 14"/>
</dbReference>
<evidence type="ECO:0000256" key="10">
    <source>
        <dbReference type="SAM" id="SignalP"/>
    </source>
</evidence>